<dbReference type="InterPro" id="IPR024079">
    <property type="entry name" value="MetalloPept_cat_dom_sf"/>
</dbReference>
<evidence type="ECO:0000256" key="1">
    <source>
        <dbReference type="ARBA" id="ARBA00001947"/>
    </source>
</evidence>
<organism evidence="7">
    <name type="scientific">candidate division WOR-3 bacterium</name>
    <dbReference type="NCBI Taxonomy" id="2052148"/>
    <lineage>
        <taxon>Bacteria</taxon>
        <taxon>Bacteria division WOR-3</taxon>
    </lineage>
</organism>
<dbReference type="PANTHER" id="PTHR15910:SF1">
    <property type="entry name" value="ARCHAEMETZINCIN-2"/>
    <property type="match status" value="1"/>
</dbReference>
<keyword evidence="5" id="KW-0862">Zinc</keyword>
<keyword evidence="4" id="KW-0378">Hydrolase</keyword>
<evidence type="ECO:0008006" key="8">
    <source>
        <dbReference type="Google" id="ProtNLM"/>
    </source>
</evidence>
<dbReference type="GO" id="GO:0008270">
    <property type="term" value="F:zinc ion binding"/>
    <property type="evidence" value="ECO:0007669"/>
    <property type="project" value="InterPro"/>
</dbReference>
<dbReference type="PANTHER" id="PTHR15910">
    <property type="entry name" value="ARCHAEMETZINCIN"/>
    <property type="match status" value="1"/>
</dbReference>
<accession>A0A7V5XZU4</accession>
<reference evidence="7" key="1">
    <citation type="journal article" date="2020" name="mSystems">
        <title>Genome- and Community-Level Interaction Insights into Carbon Utilization and Element Cycling Functions of Hydrothermarchaeota in Hydrothermal Sediment.</title>
        <authorList>
            <person name="Zhou Z."/>
            <person name="Liu Y."/>
            <person name="Xu W."/>
            <person name="Pan J."/>
            <person name="Luo Z.H."/>
            <person name="Li M."/>
        </authorList>
    </citation>
    <scope>NUCLEOTIDE SEQUENCE [LARGE SCALE GENOMIC DNA]</scope>
    <source>
        <strain evidence="7">SpSt-791</strain>
    </source>
</reference>
<comment type="cofactor">
    <cofactor evidence="1">
        <name>Zn(2+)</name>
        <dbReference type="ChEBI" id="CHEBI:29105"/>
    </cofactor>
</comment>
<evidence type="ECO:0000256" key="4">
    <source>
        <dbReference type="ARBA" id="ARBA00022801"/>
    </source>
</evidence>
<sequence>MVIDTIILVPFLLKEPKLFTYLQKELFTIFKIPVIVDSPIALPKGGYSPKRNQYDGNYFIKELSKNKKYKESHLILGICDVDLYVENLNFIFGLASPLAKIAVISLTRLKEEFYNRPKNEPLFFLRTLKEGVHEIGHLFYLEHCKNPKCVMFFSNSLADTDRKGPNFCEICLKKLKGKQ</sequence>
<evidence type="ECO:0000256" key="5">
    <source>
        <dbReference type="ARBA" id="ARBA00022833"/>
    </source>
</evidence>
<keyword evidence="3" id="KW-0479">Metal-binding</keyword>
<dbReference type="CDD" id="cd11375">
    <property type="entry name" value="Peptidase_M54"/>
    <property type="match status" value="1"/>
</dbReference>
<dbReference type="NCBIfam" id="NF033823">
    <property type="entry name" value="archmetzin"/>
    <property type="match status" value="1"/>
</dbReference>
<protein>
    <recommendedName>
        <fullName evidence="8">Peptidase zinc-dependent</fullName>
    </recommendedName>
</protein>
<dbReference type="HAMAP" id="MF_01842">
    <property type="entry name" value="Archaemetzincin"/>
    <property type="match status" value="1"/>
</dbReference>
<dbReference type="SUPFAM" id="SSF55486">
    <property type="entry name" value="Metalloproteases ('zincins'), catalytic domain"/>
    <property type="match status" value="1"/>
</dbReference>
<dbReference type="PIRSF" id="PIRSF005785">
    <property type="entry name" value="Zn-prot_arch"/>
    <property type="match status" value="1"/>
</dbReference>
<name>A0A7V5XZU4_UNCW3</name>
<evidence type="ECO:0000313" key="7">
    <source>
        <dbReference type="EMBL" id="HHR48607.1"/>
    </source>
</evidence>
<keyword evidence="6" id="KW-0482">Metalloprotease</keyword>
<dbReference type="InterPro" id="IPR012091">
    <property type="entry name" value="Pept_M54_archaemetzncn_arc/bac"/>
</dbReference>
<proteinExistence type="inferred from homology"/>
<dbReference type="GO" id="GO:0006508">
    <property type="term" value="P:proteolysis"/>
    <property type="evidence" value="ECO:0007669"/>
    <property type="project" value="UniProtKB-KW"/>
</dbReference>
<dbReference type="AlphaFoldDB" id="A0A7V5XZU4"/>
<dbReference type="GO" id="GO:0008237">
    <property type="term" value="F:metallopeptidase activity"/>
    <property type="evidence" value="ECO:0007669"/>
    <property type="project" value="UniProtKB-KW"/>
</dbReference>
<dbReference type="Gene3D" id="3.40.390.10">
    <property type="entry name" value="Collagenase (Catalytic Domain)"/>
    <property type="match status" value="1"/>
</dbReference>
<comment type="caution">
    <text evidence="7">The sequence shown here is derived from an EMBL/GenBank/DDBJ whole genome shotgun (WGS) entry which is preliminary data.</text>
</comment>
<dbReference type="InterPro" id="IPR012962">
    <property type="entry name" value="Pept_M54_archaemetzincn"/>
</dbReference>
<dbReference type="Pfam" id="PF07998">
    <property type="entry name" value="Peptidase_M54"/>
    <property type="match status" value="1"/>
</dbReference>
<dbReference type="EMBL" id="DTHS01000019">
    <property type="protein sequence ID" value="HHR48607.1"/>
    <property type="molecule type" value="Genomic_DNA"/>
</dbReference>
<keyword evidence="2" id="KW-0645">Protease</keyword>
<evidence type="ECO:0000256" key="6">
    <source>
        <dbReference type="ARBA" id="ARBA00023049"/>
    </source>
</evidence>
<evidence type="ECO:0000256" key="3">
    <source>
        <dbReference type="ARBA" id="ARBA00022723"/>
    </source>
</evidence>
<gene>
    <name evidence="7" type="ORF">ENV79_03055</name>
</gene>
<evidence type="ECO:0000256" key="2">
    <source>
        <dbReference type="ARBA" id="ARBA00022670"/>
    </source>
</evidence>